<evidence type="ECO:0000313" key="4">
    <source>
        <dbReference type="EMBL" id="SUA04791.1"/>
    </source>
</evidence>
<organism evidence="3 5">
    <name type="scientific">Mycolicibacterium fortuitum</name>
    <name type="common">Mycobacterium fortuitum</name>
    <dbReference type="NCBI Taxonomy" id="1766"/>
    <lineage>
        <taxon>Bacteria</taxon>
        <taxon>Bacillati</taxon>
        <taxon>Actinomycetota</taxon>
        <taxon>Actinomycetes</taxon>
        <taxon>Mycobacteriales</taxon>
        <taxon>Mycobacteriaceae</taxon>
        <taxon>Mycolicibacterium</taxon>
    </lineage>
</organism>
<accession>A0A0N9Y724</accession>
<evidence type="ECO:0000313" key="3">
    <source>
        <dbReference type="EMBL" id="ALI25180.1"/>
    </source>
</evidence>
<feature type="transmembrane region" description="Helical" evidence="2">
    <location>
        <begin position="48"/>
        <end position="70"/>
    </location>
</feature>
<keyword evidence="2" id="KW-0812">Transmembrane</keyword>
<gene>
    <name evidence="4" type="ORF">NCTC1542_06299</name>
    <name evidence="3" type="ORF">XA26_13280</name>
</gene>
<evidence type="ECO:0000256" key="1">
    <source>
        <dbReference type="SAM" id="MobiDB-lite"/>
    </source>
</evidence>
<proteinExistence type="predicted"/>
<keyword evidence="2" id="KW-0472">Membrane</keyword>
<dbReference type="AlphaFoldDB" id="A0A0N9Y724"/>
<dbReference type="Proteomes" id="UP000255389">
    <property type="component" value="Unassembled WGS sequence"/>
</dbReference>
<dbReference type="PATRIC" id="fig|1766.6.peg.1314"/>
<sequence>MTTPPSGPPPWPPPQPPYWPPFQPPNVPYAPPPWPPTEPAVKKSRTGWLIASVVVVTFLVAGGVLAYFTLLGGPKSTEREISSRATSFAEAVDTDDQRKVLDMMCAEEADELLELDTWDPLGPQSPDPSRKKPITITGVTVRGDVAQAEFTRTDPPLEGALYFLKEDGAWKVCDSVSKQFDDEPN</sequence>
<dbReference type="RefSeq" id="WP_064913094.1">
    <property type="nucleotide sequence ID" value="NZ_CP011269.1"/>
</dbReference>
<feature type="compositionally biased region" description="Pro residues" evidence="1">
    <location>
        <begin position="1"/>
        <end position="38"/>
    </location>
</feature>
<dbReference type="Proteomes" id="UP000057134">
    <property type="component" value="Chromosome"/>
</dbReference>
<feature type="region of interest" description="Disordered" evidence="1">
    <location>
        <begin position="1"/>
        <end position="41"/>
    </location>
</feature>
<dbReference type="KEGG" id="mft:XA26_13280"/>
<reference evidence="3 5" key="1">
    <citation type="journal article" date="2015" name="MBio">
        <title>Enzymatic Degradation of Phenazines Can Generate Energy and Protect Sensitive Organisms from Toxicity.</title>
        <authorList>
            <person name="Costa K.C."/>
            <person name="Bergkessel M."/>
            <person name="Saunders S."/>
            <person name="Korlach J."/>
            <person name="Newman D.K."/>
        </authorList>
    </citation>
    <scope>NUCLEOTIDE SEQUENCE [LARGE SCALE GENOMIC DNA]</scope>
    <source>
        <strain evidence="3 5">CT6</strain>
    </source>
</reference>
<evidence type="ECO:0000256" key="2">
    <source>
        <dbReference type="SAM" id="Phobius"/>
    </source>
</evidence>
<evidence type="ECO:0000313" key="6">
    <source>
        <dbReference type="Proteomes" id="UP000255389"/>
    </source>
</evidence>
<dbReference type="EMBL" id="UGQY01000004">
    <property type="protein sequence ID" value="SUA04791.1"/>
    <property type="molecule type" value="Genomic_DNA"/>
</dbReference>
<protein>
    <submittedName>
        <fullName evidence="4">Conserved membrane protein of uncharacterized function</fullName>
    </submittedName>
</protein>
<keyword evidence="2" id="KW-1133">Transmembrane helix</keyword>
<name>A0A0N9Y724_MYCFO</name>
<keyword evidence="5" id="KW-1185">Reference proteome</keyword>
<dbReference type="EMBL" id="CP011269">
    <property type="protein sequence ID" value="ALI25180.1"/>
    <property type="molecule type" value="Genomic_DNA"/>
</dbReference>
<evidence type="ECO:0000313" key="5">
    <source>
        <dbReference type="Proteomes" id="UP000057134"/>
    </source>
</evidence>
<dbReference type="STRING" id="1766.XA26_13280"/>
<reference evidence="4 6" key="2">
    <citation type="submission" date="2018-06" db="EMBL/GenBank/DDBJ databases">
        <authorList>
            <consortium name="Pathogen Informatics"/>
            <person name="Doyle S."/>
        </authorList>
    </citation>
    <scope>NUCLEOTIDE SEQUENCE [LARGE SCALE GENOMIC DNA]</scope>
    <source>
        <strain evidence="4 6">NCTC1542</strain>
    </source>
</reference>